<dbReference type="SUPFAM" id="SSF159888">
    <property type="entry name" value="YdhG-like"/>
    <property type="match status" value="1"/>
</dbReference>
<dbReference type="RefSeq" id="WP_330106400.1">
    <property type="nucleotide sequence ID" value="NZ_JAZDQT010000001.1"/>
</dbReference>
<evidence type="ECO:0000313" key="3">
    <source>
        <dbReference type="Proteomes" id="UP001336835"/>
    </source>
</evidence>
<reference evidence="2 3" key="1">
    <citation type="submission" date="2024-01" db="EMBL/GenBank/DDBJ databases">
        <title>Pedobacter sp. nov., isolated from fresh soil.</title>
        <authorList>
            <person name="Le N.T.T."/>
        </authorList>
    </citation>
    <scope>NUCLEOTIDE SEQUENCE [LARGE SCALE GENOMIC DNA]</scope>
    <source>
        <strain evidence="2 3">KR3-3</strain>
    </source>
</reference>
<evidence type="ECO:0000259" key="1">
    <source>
        <dbReference type="Pfam" id="PF08818"/>
    </source>
</evidence>
<keyword evidence="3" id="KW-1185">Reference proteome</keyword>
<name>A0ABU7I439_9SPHI</name>
<protein>
    <submittedName>
        <fullName evidence="2">DUF1801 domain-containing protein</fullName>
    </submittedName>
</protein>
<dbReference type="Proteomes" id="UP001336835">
    <property type="component" value="Unassembled WGS sequence"/>
</dbReference>
<dbReference type="EMBL" id="JAZDQT010000001">
    <property type="protein sequence ID" value="MEE1944019.1"/>
    <property type="molecule type" value="Genomic_DNA"/>
</dbReference>
<sequence>MTSKLDNYYLSKEEPLRSCLLALRDVIAGHDPQITKEWKFSFPFFYYRGKMLCYTRIDKKSGQPYIGFMDGILISHPALIQENRTKIKVLPIDPGADLPIQHIRDILTQAIAIHNK</sequence>
<evidence type="ECO:0000313" key="2">
    <source>
        <dbReference type="EMBL" id="MEE1944019.1"/>
    </source>
</evidence>
<accession>A0ABU7I439</accession>
<dbReference type="Gene3D" id="3.90.1150.200">
    <property type="match status" value="1"/>
</dbReference>
<comment type="caution">
    <text evidence="2">The sequence shown here is derived from an EMBL/GenBank/DDBJ whole genome shotgun (WGS) entry which is preliminary data.</text>
</comment>
<gene>
    <name evidence="2" type="ORF">VRU48_02795</name>
</gene>
<organism evidence="2 3">
    <name type="scientific">Pedobacter albus</name>
    <dbReference type="NCBI Taxonomy" id="3113905"/>
    <lineage>
        <taxon>Bacteria</taxon>
        <taxon>Pseudomonadati</taxon>
        <taxon>Bacteroidota</taxon>
        <taxon>Sphingobacteriia</taxon>
        <taxon>Sphingobacteriales</taxon>
        <taxon>Sphingobacteriaceae</taxon>
        <taxon>Pedobacter</taxon>
    </lineage>
</organism>
<feature type="domain" description="YdhG-like" evidence="1">
    <location>
        <begin position="17"/>
        <end position="111"/>
    </location>
</feature>
<dbReference type="InterPro" id="IPR014922">
    <property type="entry name" value="YdhG-like"/>
</dbReference>
<dbReference type="Pfam" id="PF08818">
    <property type="entry name" value="DUF1801"/>
    <property type="match status" value="1"/>
</dbReference>
<proteinExistence type="predicted"/>